<feature type="transmembrane region" description="Helical" evidence="2">
    <location>
        <begin position="153"/>
        <end position="171"/>
    </location>
</feature>
<keyword evidence="3" id="KW-0675">Receptor</keyword>
<comment type="caution">
    <text evidence="3">The sequence shown here is derived from an EMBL/GenBank/DDBJ whole genome shotgun (WGS) entry which is preliminary data.</text>
</comment>
<dbReference type="InterPro" id="IPR050310">
    <property type="entry name" value="VPS10-sortilin"/>
</dbReference>
<keyword evidence="2" id="KW-0472">Membrane</keyword>
<evidence type="ECO:0000313" key="4">
    <source>
        <dbReference type="Proteomes" id="UP000018936"/>
    </source>
</evidence>
<proteinExistence type="predicted"/>
<dbReference type="EMBL" id="AZIM01004123">
    <property type="protein sequence ID" value="ETE61170.1"/>
    <property type="molecule type" value="Genomic_DNA"/>
</dbReference>
<dbReference type="PANTHER" id="PTHR12106">
    <property type="entry name" value="SORTILIN RELATED"/>
    <property type="match status" value="1"/>
</dbReference>
<accession>V8NGG2</accession>
<dbReference type="GO" id="GO:0005794">
    <property type="term" value="C:Golgi apparatus"/>
    <property type="evidence" value="ECO:0007669"/>
    <property type="project" value="TreeGrafter"/>
</dbReference>
<evidence type="ECO:0000313" key="3">
    <source>
        <dbReference type="EMBL" id="ETE61170.1"/>
    </source>
</evidence>
<evidence type="ECO:0000256" key="1">
    <source>
        <dbReference type="SAM" id="MobiDB-lite"/>
    </source>
</evidence>
<keyword evidence="2" id="KW-0812">Transmembrane</keyword>
<dbReference type="OrthoDB" id="443634at2759"/>
<sequence>MNIITVQVSAGNTILQDTKMIAVYEHFQSLRISFSPNLDDYNPDIPEWRRDIGHVIKTVLVEATIISSEHILVAILPGLPTSAELFILPYKNTNGESKETAEDLQQISEILVQKLNQNAIQFDLKPGVRILVHAAHLTAAPLIDVTPSHSGSAMLMLLSVVFVGLAVFVIYKFKRKIPGINVYAQMQNEKDQEMVSPGSQSESIPNVPQRELMNPQQLVDEKVARFPKTNSCSQEAIGRKISWTSWTPTSERDQTAKDCPGSRTRQCIDSCPADKHTGGQMSEECSSGAGALGC</sequence>
<gene>
    <name evidence="3" type="primary">SORCS1</name>
    <name evidence="3" type="ORF">L345_13081</name>
</gene>
<dbReference type="PANTHER" id="PTHR12106:SF8">
    <property type="entry name" value="VPS10 DOMAIN-CONTAINING RECEPTOR SORCS1"/>
    <property type="match status" value="1"/>
</dbReference>
<name>V8NGG2_OPHHA</name>
<protein>
    <submittedName>
        <fullName evidence="3">VPS10 domain-containing receptor SorCS1</fullName>
    </submittedName>
</protein>
<dbReference type="Proteomes" id="UP000018936">
    <property type="component" value="Unassembled WGS sequence"/>
</dbReference>
<keyword evidence="2" id="KW-1133">Transmembrane helix</keyword>
<keyword evidence="4" id="KW-1185">Reference proteome</keyword>
<dbReference type="AlphaFoldDB" id="V8NGG2"/>
<dbReference type="GO" id="GO:0016020">
    <property type="term" value="C:membrane"/>
    <property type="evidence" value="ECO:0007669"/>
    <property type="project" value="TreeGrafter"/>
</dbReference>
<evidence type="ECO:0000256" key="2">
    <source>
        <dbReference type="SAM" id="Phobius"/>
    </source>
</evidence>
<dbReference type="GO" id="GO:0006892">
    <property type="term" value="P:post-Golgi vesicle-mediated transport"/>
    <property type="evidence" value="ECO:0007669"/>
    <property type="project" value="TreeGrafter"/>
</dbReference>
<feature type="region of interest" description="Disordered" evidence="1">
    <location>
        <begin position="271"/>
        <end position="294"/>
    </location>
</feature>
<organism evidence="3 4">
    <name type="scientific">Ophiophagus hannah</name>
    <name type="common">King cobra</name>
    <name type="synonym">Naja hannah</name>
    <dbReference type="NCBI Taxonomy" id="8665"/>
    <lineage>
        <taxon>Eukaryota</taxon>
        <taxon>Metazoa</taxon>
        <taxon>Chordata</taxon>
        <taxon>Craniata</taxon>
        <taxon>Vertebrata</taxon>
        <taxon>Euteleostomi</taxon>
        <taxon>Lepidosauria</taxon>
        <taxon>Squamata</taxon>
        <taxon>Bifurcata</taxon>
        <taxon>Unidentata</taxon>
        <taxon>Episquamata</taxon>
        <taxon>Toxicofera</taxon>
        <taxon>Serpentes</taxon>
        <taxon>Colubroidea</taxon>
        <taxon>Elapidae</taxon>
        <taxon>Elapinae</taxon>
        <taxon>Ophiophagus</taxon>
    </lineage>
</organism>
<reference evidence="3 4" key="1">
    <citation type="journal article" date="2013" name="Proc. Natl. Acad. Sci. U.S.A.">
        <title>The king cobra genome reveals dynamic gene evolution and adaptation in the snake venom system.</title>
        <authorList>
            <person name="Vonk F.J."/>
            <person name="Casewell N.R."/>
            <person name="Henkel C.V."/>
            <person name="Heimberg A.M."/>
            <person name="Jansen H.J."/>
            <person name="McCleary R.J."/>
            <person name="Kerkkamp H.M."/>
            <person name="Vos R.A."/>
            <person name="Guerreiro I."/>
            <person name="Calvete J.J."/>
            <person name="Wuster W."/>
            <person name="Woods A.E."/>
            <person name="Logan J.M."/>
            <person name="Harrison R.A."/>
            <person name="Castoe T.A."/>
            <person name="de Koning A.P."/>
            <person name="Pollock D.D."/>
            <person name="Yandell M."/>
            <person name="Calderon D."/>
            <person name="Renjifo C."/>
            <person name="Currier R.B."/>
            <person name="Salgado D."/>
            <person name="Pla D."/>
            <person name="Sanz L."/>
            <person name="Hyder A.S."/>
            <person name="Ribeiro J.M."/>
            <person name="Arntzen J.W."/>
            <person name="van den Thillart G.E."/>
            <person name="Boetzer M."/>
            <person name="Pirovano W."/>
            <person name="Dirks R.P."/>
            <person name="Spaink H.P."/>
            <person name="Duboule D."/>
            <person name="McGlinn E."/>
            <person name="Kini R.M."/>
            <person name="Richardson M.K."/>
        </authorList>
    </citation>
    <scope>NUCLEOTIDE SEQUENCE</scope>
    <source>
        <tissue evidence="3">Blood</tissue>
    </source>
</reference>